<evidence type="ECO:0000313" key="2">
    <source>
        <dbReference type="EMBL" id="NKX88025.1"/>
    </source>
</evidence>
<comment type="caution">
    <text evidence="2">The sequence shown here is derived from an EMBL/GenBank/DDBJ whole genome shotgun (WGS) entry which is preliminary data.</text>
</comment>
<dbReference type="RefSeq" id="WP_157104785.1">
    <property type="nucleotide sequence ID" value="NZ_JAAXOM010000003.1"/>
</dbReference>
<sequence length="667" mass="72442">MTDILPDGHAIEDAALDPTDQQEPMDLAEIDPDDEPVSPPPYGFDPSEVADAARVLDHVFATLRSGWEAWGTVEATVTELDVVLTDSCRRALGQIAACPLRMEPRGTPGAELDTGAALGREAVAAVGDDELALWTALIEKVRAPAATARLGELMFARKVPPAHEYARRAAQAYIDAVDSGDYQYDATVHLMRGWTLARQLKDQGIENAALDIMTARLNALMTGEFRERPGAVYPLLQVLCQNPRDTSRKQAQHEHAGAVLSTLAASETHDHLIAETAALRRKLLGSTASDKQRAAVDLDEIGGYCRRAENAPNAAVRLHFLERAAVVATKRGQRNEADRITALMQAIDPDELGLQVITTSSSVPAWIPESALDPYTQAPSWRTGVTLFCTDPCAPTGSVANNRALAARIGKGMLRLPSVLLDRGLPRATLTSDDEQYQHDLSRTAKVWADYQGSVLAAALRRVGDRYGIPELEEVTAALLDLGALDPRMARSLAKGFRYFWAGDYEAAAAVVIPKIETAARALLRDLDEPTFKVQISKVKPGGHIQLHPLLEALEKAALDEDWAYFLRWLLLGPVGRNLRNDYAHGHLDEVTSADAALVLRAAAVLITAAPIADDLGRRVQVAPMTVLRTRPARLTESVLIHVKRAAAGAFTAAELLRRELRGTPRQ</sequence>
<dbReference type="EMBL" id="JAAXOM010000003">
    <property type="protein sequence ID" value="NKX88025.1"/>
    <property type="molecule type" value="Genomic_DNA"/>
</dbReference>
<gene>
    <name evidence="2" type="ORF">HGA10_11945</name>
</gene>
<organism evidence="2 3">
    <name type="scientific">Nocardia coubleae</name>
    <dbReference type="NCBI Taxonomy" id="356147"/>
    <lineage>
        <taxon>Bacteria</taxon>
        <taxon>Bacillati</taxon>
        <taxon>Actinomycetota</taxon>
        <taxon>Actinomycetes</taxon>
        <taxon>Mycobacteriales</taxon>
        <taxon>Nocardiaceae</taxon>
        <taxon>Nocardia</taxon>
    </lineage>
</organism>
<dbReference type="AlphaFoldDB" id="A0A846W4M2"/>
<dbReference type="Proteomes" id="UP000572007">
    <property type="component" value="Unassembled WGS sequence"/>
</dbReference>
<feature type="region of interest" description="Disordered" evidence="1">
    <location>
        <begin position="1"/>
        <end position="43"/>
    </location>
</feature>
<proteinExistence type="predicted"/>
<keyword evidence="3" id="KW-1185">Reference proteome</keyword>
<evidence type="ECO:0000313" key="3">
    <source>
        <dbReference type="Proteomes" id="UP000572007"/>
    </source>
</evidence>
<evidence type="ECO:0000256" key="1">
    <source>
        <dbReference type="SAM" id="MobiDB-lite"/>
    </source>
</evidence>
<name>A0A846W4M2_9NOCA</name>
<protein>
    <recommendedName>
        <fullName evidence="4">DUF4209 domain-containing protein</fullName>
    </recommendedName>
</protein>
<accession>A0A846W4M2</accession>
<reference evidence="2 3" key="1">
    <citation type="submission" date="2020-04" db="EMBL/GenBank/DDBJ databases">
        <title>MicrobeNet Type strains.</title>
        <authorList>
            <person name="Nicholson A.C."/>
        </authorList>
    </citation>
    <scope>NUCLEOTIDE SEQUENCE [LARGE SCALE GENOMIC DNA]</scope>
    <source>
        <strain evidence="2 3">DSM 44960</strain>
    </source>
</reference>
<feature type="compositionally biased region" description="Acidic residues" evidence="1">
    <location>
        <begin position="26"/>
        <end position="36"/>
    </location>
</feature>
<evidence type="ECO:0008006" key="4">
    <source>
        <dbReference type="Google" id="ProtNLM"/>
    </source>
</evidence>